<gene>
    <name evidence="1" type="ORF">K503DRAFT_773864</name>
</gene>
<evidence type="ECO:0000313" key="2">
    <source>
        <dbReference type="Proteomes" id="UP000092154"/>
    </source>
</evidence>
<protein>
    <submittedName>
        <fullName evidence="1">Uncharacterized protein</fullName>
    </submittedName>
</protein>
<dbReference type="EMBL" id="KV448535">
    <property type="protein sequence ID" value="OAX35078.1"/>
    <property type="molecule type" value="Genomic_DNA"/>
</dbReference>
<organism evidence="1 2">
    <name type="scientific">Rhizopogon vinicolor AM-OR11-026</name>
    <dbReference type="NCBI Taxonomy" id="1314800"/>
    <lineage>
        <taxon>Eukaryota</taxon>
        <taxon>Fungi</taxon>
        <taxon>Dikarya</taxon>
        <taxon>Basidiomycota</taxon>
        <taxon>Agaricomycotina</taxon>
        <taxon>Agaricomycetes</taxon>
        <taxon>Agaricomycetidae</taxon>
        <taxon>Boletales</taxon>
        <taxon>Suillineae</taxon>
        <taxon>Rhizopogonaceae</taxon>
        <taxon>Rhizopogon</taxon>
    </lineage>
</organism>
<evidence type="ECO:0000313" key="1">
    <source>
        <dbReference type="EMBL" id="OAX35078.1"/>
    </source>
</evidence>
<dbReference type="InParanoid" id="A0A1B7MR50"/>
<dbReference type="AlphaFoldDB" id="A0A1B7MR50"/>
<name>A0A1B7MR50_9AGAM</name>
<proteinExistence type="predicted"/>
<dbReference type="Proteomes" id="UP000092154">
    <property type="component" value="Unassembled WGS sequence"/>
</dbReference>
<accession>A0A1B7MR50</accession>
<sequence>MSDTFPALSSLCFPELLASWWICDLIVTGYRAPLGASTPSSREYIAVKVIDFKVRSYYIPDNLYHYWYPTPSNLSPIRSDTGGYSQ</sequence>
<reference evidence="1 2" key="1">
    <citation type="submission" date="2016-06" db="EMBL/GenBank/DDBJ databases">
        <title>Comparative genomics of the ectomycorrhizal sister species Rhizopogon vinicolor and Rhizopogon vesiculosus (Basidiomycota: Boletales) reveals a divergence of the mating type B locus.</title>
        <authorList>
            <consortium name="DOE Joint Genome Institute"/>
            <person name="Mujic A.B."/>
            <person name="Kuo A."/>
            <person name="Tritt A."/>
            <person name="Lipzen A."/>
            <person name="Chen C."/>
            <person name="Johnson J."/>
            <person name="Sharma A."/>
            <person name="Barry K."/>
            <person name="Grigoriev I.V."/>
            <person name="Spatafora J.W."/>
        </authorList>
    </citation>
    <scope>NUCLEOTIDE SEQUENCE [LARGE SCALE GENOMIC DNA]</scope>
    <source>
        <strain evidence="1 2">AM-OR11-026</strain>
    </source>
</reference>
<keyword evidence="2" id="KW-1185">Reference proteome</keyword>